<feature type="region of interest" description="Disordered" evidence="1">
    <location>
        <begin position="26"/>
        <end position="53"/>
    </location>
</feature>
<dbReference type="EMBL" id="JBHRSJ010000034">
    <property type="protein sequence ID" value="MFC2974123.1"/>
    <property type="molecule type" value="Genomic_DNA"/>
</dbReference>
<reference evidence="4" key="1">
    <citation type="journal article" date="2019" name="Int. J. Syst. Evol. Microbiol.">
        <title>The Global Catalogue of Microorganisms (GCM) 10K type strain sequencing project: providing services to taxonomists for standard genome sequencing and annotation.</title>
        <authorList>
            <consortium name="The Broad Institute Genomics Platform"/>
            <consortium name="The Broad Institute Genome Sequencing Center for Infectious Disease"/>
            <person name="Wu L."/>
            <person name="Ma J."/>
        </authorList>
    </citation>
    <scope>NUCLEOTIDE SEQUENCE [LARGE SCALE GENOMIC DNA]</scope>
    <source>
        <strain evidence="4">KCTC 62195</strain>
    </source>
</reference>
<dbReference type="RefSeq" id="WP_377816108.1">
    <property type="nucleotide sequence ID" value="NZ_JBHRSJ010000034.1"/>
</dbReference>
<evidence type="ECO:0000256" key="2">
    <source>
        <dbReference type="SAM" id="SignalP"/>
    </source>
</evidence>
<evidence type="ECO:0000256" key="1">
    <source>
        <dbReference type="SAM" id="MobiDB-lite"/>
    </source>
</evidence>
<comment type="caution">
    <text evidence="3">The sequence shown here is derived from an EMBL/GenBank/DDBJ whole genome shotgun (WGS) entry which is preliminary data.</text>
</comment>
<feature type="signal peptide" evidence="2">
    <location>
        <begin position="1"/>
        <end position="24"/>
    </location>
</feature>
<gene>
    <name evidence="3" type="ORF">ACFOJE_18145</name>
</gene>
<evidence type="ECO:0000313" key="3">
    <source>
        <dbReference type="EMBL" id="MFC2974123.1"/>
    </source>
</evidence>
<organism evidence="3 4">
    <name type="scientific">Azotobacter bryophylli</name>
    <dbReference type="NCBI Taxonomy" id="1986537"/>
    <lineage>
        <taxon>Bacteria</taxon>
        <taxon>Pseudomonadati</taxon>
        <taxon>Pseudomonadota</taxon>
        <taxon>Gammaproteobacteria</taxon>
        <taxon>Pseudomonadales</taxon>
        <taxon>Pseudomonadaceae</taxon>
        <taxon>Azotobacter</taxon>
    </lineage>
</organism>
<protein>
    <submittedName>
        <fullName evidence="3">Outer membrane beta-barrel protein</fullName>
    </submittedName>
</protein>
<keyword evidence="4" id="KW-1185">Reference proteome</keyword>
<accession>A0ABV7AX12</accession>
<dbReference type="SUPFAM" id="SSF56935">
    <property type="entry name" value="Porins"/>
    <property type="match status" value="1"/>
</dbReference>
<keyword evidence="2" id="KW-0732">Signal</keyword>
<name>A0ABV7AX12_9GAMM</name>
<feature type="chain" id="PRO_5045258466" evidence="2">
    <location>
        <begin position="25"/>
        <end position="414"/>
    </location>
</feature>
<evidence type="ECO:0000313" key="4">
    <source>
        <dbReference type="Proteomes" id="UP001595457"/>
    </source>
</evidence>
<dbReference type="InterPro" id="IPR011486">
    <property type="entry name" value="BBP2"/>
</dbReference>
<dbReference type="Proteomes" id="UP001595457">
    <property type="component" value="Unassembled WGS sequence"/>
</dbReference>
<dbReference type="Pfam" id="PF07642">
    <property type="entry name" value="BBP2"/>
    <property type="match status" value="1"/>
</dbReference>
<proteinExistence type="predicted"/>
<sequence>MKHTALYKTVILALLSMNSVAASADEQAQELSADQSTPEAEAPSAPPLPIPVSSTLSANSNPFSLDLGRMGKIYASGLVTGMGLFQGHSPAGDRDSRGDLNNAHLFIQKSDGLVQFFVQAGYYSVPVLGVPYTKASDARKLLFDAVPQAYLKIAPTKELSVQVGKLPTLIGAESTFTFQNMNVQRGLLWNQENAVNRGVQVNYAKGPVSVSASLNDGFYSGEYSWVTMSTSYAFDSNNTLTLGGGANTKHSHENSFAAPVAQNNQQIYNLIYTHTDGPWTFQPYIQYTHVPKIEEVGINHSASTLGGALLMSYDFGSDSTPAGLRLPGFKLPVRLEYISSSGNADNGAPNLLGYGAGSEAWSFTVTPTYQYQRFFTRADLAYVGASNTSSGMAFGSSGNRRSETRAMIEAGIFF</sequence>